<dbReference type="GO" id="GO:0016020">
    <property type="term" value="C:membrane"/>
    <property type="evidence" value="ECO:0007669"/>
    <property type="project" value="UniProtKB-SubCell"/>
</dbReference>
<evidence type="ECO:0000256" key="5">
    <source>
        <dbReference type="ARBA" id="ARBA00022989"/>
    </source>
</evidence>
<keyword evidence="5 12" id="KW-1133">Transmembrane helix</keyword>
<comment type="similarity">
    <text evidence="10">Belongs to the NhaD Na(+)/H(+) (TC 2.A.62) antiporter family.</text>
</comment>
<keyword evidence="3" id="KW-0050">Antiport</keyword>
<evidence type="ECO:0000256" key="7">
    <source>
        <dbReference type="ARBA" id="ARBA00023065"/>
    </source>
</evidence>
<gene>
    <name evidence="14" type="ORF">ENI96_15445</name>
</gene>
<organism evidence="14">
    <name type="scientific">Sedimenticola thiotaurini</name>
    <dbReference type="NCBI Taxonomy" id="1543721"/>
    <lineage>
        <taxon>Bacteria</taxon>
        <taxon>Pseudomonadati</taxon>
        <taxon>Pseudomonadota</taxon>
        <taxon>Gammaproteobacteria</taxon>
        <taxon>Chromatiales</taxon>
        <taxon>Sedimenticolaceae</taxon>
        <taxon>Sedimenticola</taxon>
    </lineage>
</organism>
<evidence type="ECO:0000259" key="13">
    <source>
        <dbReference type="Pfam" id="PF03600"/>
    </source>
</evidence>
<dbReference type="EMBL" id="DRKP01000191">
    <property type="protein sequence ID" value="HEB97812.1"/>
    <property type="molecule type" value="Genomic_DNA"/>
</dbReference>
<dbReference type="Pfam" id="PF03600">
    <property type="entry name" value="CitMHS"/>
    <property type="match status" value="1"/>
</dbReference>
<feature type="transmembrane region" description="Helical" evidence="12">
    <location>
        <begin position="112"/>
        <end position="128"/>
    </location>
</feature>
<feature type="transmembrane region" description="Helical" evidence="12">
    <location>
        <begin position="430"/>
        <end position="452"/>
    </location>
</feature>
<dbReference type="InterPro" id="IPR004680">
    <property type="entry name" value="Cit_transptr-like_dom"/>
</dbReference>
<proteinExistence type="inferred from homology"/>
<comment type="caution">
    <text evidence="14">The sequence shown here is derived from an EMBL/GenBank/DDBJ whole genome shotgun (WGS) entry which is preliminary data.</text>
</comment>
<feature type="transmembrane region" description="Helical" evidence="12">
    <location>
        <begin position="80"/>
        <end position="100"/>
    </location>
</feature>
<name>A0A831RLP1_9GAMM</name>
<evidence type="ECO:0000256" key="1">
    <source>
        <dbReference type="ARBA" id="ARBA00004141"/>
    </source>
</evidence>
<keyword evidence="7" id="KW-0406">Ion transport</keyword>
<evidence type="ECO:0000256" key="10">
    <source>
        <dbReference type="ARBA" id="ARBA00025753"/>
    </source>
</evidence>
<reference evidence="14" key="1">
    <citation type="journal article" date="2020" name="mSystems">
        <title>Genome- and Community-Level Interaction Insights into Carbon Utilization and Element Cycling Functions of Hydrothermarchaeota in Hydrothermal Sediment.</title>
        <authorList>
            <person name="Zhou Z."/>
            <person name="Liu Y."/>
            <person name="Xu W."/>
            <person name="Pan J."/>
            <person name="Luo Z.H."/>
            <person name="Li M."/>
        </authorList>
    </citation>
    <scope>NUCLEOTIDE SEQUENCE [LARGE SCALE GENOMIC DNA]</scope>
    <source>
        <strain evidence="14">HyVt-443</strain>
    </source>
</reference>
<feature type="region of interest" description="Disordered" evidence="11">
    <location>
        <begin position="29"/>
        <end position="48"/>
    </location>
</feature>
<feature type="transmembrane region" description="Helical" evidence="12">
    <location>
        <begin position="464"/>
        <end position="484"/>
    </location>
</feature>
<dbReference type="PANTHER" id="PTHR43269:SF2">
    <property type="entry name" value="SODIUM_PROTON ANTIPORTER 1-RELATED"/>
    <property type="match status" value="1"/>
</dbReference>
<dbReference type="Proteomes" id="UP000886251">
    <property type="component" value="Unassembled WGS sequence"/>
</dbReference>
<dbReference type="InterPro" id="IPR045016">
    <property type="entry name" value="NhaD-like"/>
</dbReference>
<comment type="subcellular location">
    <subcellularLocation>
        <location evidence="1">Membrane</location>
        <topology evidence="1">Multi-pass membrane protein</topology>
    </subcellularLocation>
</comment>
<sequence>MDTGDRAGIRRQCAGAHVDQFVDLLSRKTGAPAQPGRTGRSPPHGRRARRCRTPALLLLSALPGPAAATHYAAASPDLTGHWIGLSALALFFGSLLLATLEEFTGLRKSKPIVLSAGLIWALIAWHAGTTGNSEAAIAAARHNLLQYSELMLLMLVVMTYINALDERGVFHTLQAWTAARAFSYRQLFWFTGIASFLVSPLLDNFSTALLAGMLVIGIGRRQPRFIALGCINVVVAVNAGGVFSPFGDTTTLMVWQQNIQTTDGPLGALSFSSLVLPALVNWLLPAAAMHFAVPEGRIEPDAGPVRAKRGSIVIGLLFLATIATAVAFQGLLHLPGVIGMLTGLSYLQFFGYYLKVTHTGADRGKGETDRLTTPIPGGARQPFDVFGRIARVEWDTLLFLYGVALAVGGLGYLGYLPLASEQIYGQWGPTAANLAIGLASSVLENIPVMYAVLAMAPEMSRDQWLLATLSAGVGGSLLSIGSAAGVALMGQARNDYTFFSHLRWTPVILLGFIAGSLLLLWLGANGFRP</sequence>
<accession>A0A831RLP1</accession>
<feature type="transmembrane region" description="Helical" evidence="12">
    <location>
        <begin position="398"/>
        <end position="418"/>
    </location>
</feature>
<evidence type="ECO:0000256" key="6">
    <source>
        <dbReference type="ARBA" id="ARBA00023053"/>
    </source>
</evidence>
<evidence type="ECO:0000313" key="14">
    <source>
        <dbReference type="EMBL" id="HEB97812.1"/>
    </source>
</evidence>
<evidence type="ECO:0000256" key="2">
    <source>
        <dbReference type="ARBA" id="ARBA00022448"/>
    </source>
</evidence>
<feature type="transmembrane region" description="Helical" evidence="12">
    <location>
        <begin position="310"/>
        <end position="328"/>
    </location>
</feature>
<evidence type="ECO:0000256" key="9">
    <source>
        <dbReference type="ARBA" id="ARBA00023201"/>
    </source>
</evidence>
<feature type="transmembrane region" description="Helical" evidence="12">
    <location>
        <begin position="187"/>
        <end position="218"/>
    </location>
</feature>
<keyword evidence="4 12" id="KW-0812">Transmembrane</keyword>
<keyword evidence="2" id="KW-0813">Transport</keyword>
<evidence type="ECO:0000256" key="4">
    <source>
        <dbReference type="ARBA" id="ARBA00022692"/>
    </source>
</evidence>
<dbReference type="NCBIfam" id="NF038006">
    <property type="entry name" value="NhaD_1"/>
    <property type="match status" value="1"/>
</dbReference>
<dbReference type="PANTHER" id="PTHR43269">
    <property type="entry name" value="SODIUM/PROTON ANTIPORTER 1-RELATED"/>
    <property type="match status" value="1"/>
</dbReference>
<evidence type="ECO:0000256" key="3">
    <source>
        <dbReference type="ARBA" id="ARBA00022449"/>
    </source>
</evidence>
<dbReference type="GO" id="GO:0015297">
    <property type="term" value="F:antiporter activity"/>
    <property type="evidence" value="ECO:0007669"/>
    <property type="project" value="UniProtKB-KW"/>
</dbReference>
<evidence type="ECO:0000256" key="11">
    <source>
        <dbReference type="SAM" id="MobiDB-lite"/>
    </source>
</evidence>
<feature type="transmembrane region" description="Helical" evidence="12">
    <location>
        <begin position="334"/>
        <end position="354"/>
    </location>
</feature>
<dbReference type="AlphaFoldDB" id="A0A831RLP1"/>
<feature type="domain" description="Citrate transporter-like" evidence="13">
    <location>
        <begin position="89"/>
        <end position="470"/>
    </location>
</feature>
<feature type="transmembrane region" description="Helical" evidence="12">
    <location>
        <begin position="55"/>
        <end position="74"/>
    </location>
</feature>
<protein>
    <submittedName>
        <fullName evidence="14">Sodium:proton antiporter</fullName>
    </submittedName>
</protein>
<keyword evidence="9" id="KW-0739">Sodium transport</keyword>
<feature type="transmembrane region" description="Helical" evidence="12">
    <location>
        <begin position="266"/>
        <end position="289"/>
    </location>
</feature>
<evidence type="ECO:0000256" key="8">
    <source>
        <dbReference type="ARBA" id="ARBA00023136"/>
    </source>
</evidence>
<keyword evidence="6" id="KW-0915">Sodium</keyword>
<dbReference type="GO" id="GO:0006814">
    <property type="term" value="P:sodium ion transport"/>
    <property type="evidence" value="ECO:0007669"/>
    <property type="project" value="UniProtKB-KW"/>
</dbReference>
<evidence type="ECO:0000256" key="12">
    <source>
        <dbReference type="SAM" id="Phobius"/>
    </source>
</evidence>
<keyword evidence="8 12" id="KW-0472">Membrane</keyword>
<feature type="transmembrane region" description="Helical" evidence="12">
    <location>
        <begin position="504"/>
        <end position="524"/>
    </location>
</feature>
<feature type="transmembrane region" description="Helical" evidence="12">
    <location>
        <begin position="225"/>
        <end position="246"/>
    </location>
</feature>